<reference evidence="1" key="1">
    <citation type="submission" date="2021-06" db="EMBL/GenBank/DDBJ databases">
        <authorList>
            <person name="Kallberg Y."/>
            <person name="Tangrot J."/>
            <person name="Rosling A."/>
        </authorList>
    </citation>
    <scope>NUCLEOTIDE SEQUENCE</scope>
    <source>
        <strain evidence="1">MA461A</strain>
    </source>
</reference>
<evidence type="ECO:0000313" key="1">
    <source>
        <dbReference type="EMBL" id="CAG8516825.1"/>
    </source>
</evidence>
<evidence type="ECO:0000313" key="2">
    <source>
        <dbReference type="Proteomes" id="UP000789920"/>
    </source>
</evidence>
<accession>A0ACA9L9Q5</accession>
<sequence length="464" mass="53084">FNFVGERNDHFVTLVLSAIDLWITRTQTPPIGSRIKMQIRQNHDHDHDHDHHLDPLVDRHSRIQEYDLLEIRGKKKETEDPEVVEYFKAKELFTQGISIASKIPDDSNEETLKAHEKEIHESTKCLVEAFLLDEKATEMSPRIMTLAQQYEKLLKLQYGVEDNEKKVIEEVSEETVEDEKGKEVVEAKKSEKDLSLPEEADTFEPEFTREQLDPSLHPRLLHLRASCYLAAGEHKHCIKDLERSVSINPNFVDAYNIMGSIYRSQGDRMEATRNLKIYIEKANKDSTSYAPALYALSALTIQNANATTIGNRKQVTQNLRTQQASNYFGRAKEAEERYKYLYGRTPEMTDAKRTAVALFEPEQLKESTKVEKGSKKEAEKLKILQRFLDQNNQGKKCNSCSSQVRKDVNGEVSNEKKSQLLVCSGCGRANYCSKECQKNDWKNGHKQQCAVLKGATLKGVNSDK</sequence>
<name>A0ACA9L9Q5_9GLOM</name>
<comment type="caution">
    <text evidence="1">The sequence shown here is derived from an EMBL/GenBank/DDBJ whole genome shotgun (WGS) entry which is preliminary data.</text>
</comment>
<dbReference type="EMBL" id="CAJVQC010002755">
    <property type="protein sequence ID" value="CAG8516825.1"/>
    <property type="molecule type" value="Genomic_DNA"/>
</dbReference>
<proteinExistence type="predicted"/>
<keyword evidence="2" id="KW-1185">Reference proteome</keyword>
<organism evidence="1 2">
    <name type="scientific">Racocetra persica</name>
    <dbReference type="NCBI Taxonomy" id="160502"/>
    <lineage>
        <taxon>Eukaryota</taxon>
        <taxon>Fungi</taxon>
        <taxon>Fungi incertae sedis</taxon>
        <taxon>Mucoromycota</taxon>
        <taxon>Glomeromycotina</taxon>
        <taxon>Glomeromycetes</taxon>
        <taxon>Diversisporales</taxon>
        <taxon>Gigasporaceae</taxon>
        <taxon>Racocetra</taxon>
    </lineage>
</organism>
<feature type="non-terminal residue" evidence="1">
    <location>
        <position position="1"/>
    </location>
</feature>
<protein>
    <submittedName>
        <fullName evidence="1">19601_t:CDS:1</fullName>
    </submittedName>
</protein>
<dbReference type="Proteomes" id="UP000789920">
    <property type="component" value="Unassembled WGS sequence"/>
</dbReference>
<gene>
    <name evidence="1" type="ORF">RPERSI_LOCUS2515</name>
</gene>